<evidence type="ECO:0000256" key="4">
    <source>
        <dbReference type="ARBA" id="ARBA00022960"/>
    </source>
</evidence>
<feature type="transmembrane region" description="Helical" evidence="7">
    <location>
        <begin position="6"/>
        <end position="25"/>
    </location>
</feature>
<dbReference type="Pfam" id="PF04093">
    <property type="entry name" value="MreD"/>
    <property type="match status" value="1"/>
</dbReference>
<dbReference type="PANTHER" id="PTHR37484">
    <property type="entry name" value="ROD SHAPE-DETERMINING PROTEIN MRED"/>
    <property type="match status" value="1"/>
</dbReference>
<keyword evidence="3 7" id="KW-0812">Transmembrane</keyword>
<feature type="transmembrane region" description="Helical" evidence="7">
    <location>
        <begin position="133"/>
        <end position="152"/>
    </location>
</feature>
<evidence type="ECO:0000256" key="5">
    <source>
        <dbReference type="ARBA" id="ARBA00022989"/>
    </source>
</evidence>
<proteinExistence type="predicted"/>
<evidence type="ECO:0000256" key="3">
    <source>
        <dbReference type="ARBA" id="ARBA00022692"/>
    </source>
</evidence>
<protein>
    <recommendedName>
        <fullName evidence="9">Rod shape-determining protein MreD</fullName>
    </recommendedName>
</protein>
<gene>
    <name evidence="8" type="ORF">MNBD_GAMMA15-1986</name>
</gene>
<reference evidence="8" key="1">
    <citation type="submission" date="2018-06" db="EMBL/GenBank/DDBJ databases">
        <authorList>
            <person name="Zhirakovskaya E."/>
        </authorList>
    </citation>
    <scope>NUCLEOTIDE SEQUENCE</scope>
</reference>
<sequence length="162" mass="18284">MNLSRPHGGIIIILCFALAMVLTIIPLPDYLVRLRPDWVGITLIFWCLALPYRVSVGSGFVVGLLLDVLTGTLLGQHALALSLIAYVCVQMHARIRAYPAWQQMLTVLVLLVLHQLVVLWVDRTIGRPGHPASYWLPSLVGMFLWPLAYRWLNSVRRTFSVQ</sequence>
<feature type="transmembrane region" description="Helical" evidence="7">
    <location>
        <begin position="101"/>
        <end position="121"/>
    </location>
</feature>
<feature type="transmembrane region" description="Helical" evidence="7">
    <location>
        <begin position="37"/>
        <end position="54"/>
    </location>
</feature>
<dbReference type="NCBIfam" id="TIGR03426">
    <property type="entry name" value="shape_MreD"/>
    <property type="match status" value="1"/>
</dbReference>
<keyword evidence="4" id="KW-0133">Cell shape</keyword>
<evidence type="ECO:0000256" key="6">
    <source>
        <dbReference type="ARBA" id="ARBA00023136"/>
    </source>
</evidence>
<evidence type="ECO:0000256" key="7">
    <source>
        <dbReference type="SAM" id="Phobius"/>
    </source>
</evidence>
<evidence type="ECO:0008006" key="9">
    <source>
        <dbReference type="Google" id="ProtNLM"/>
    </source>
</evidence>
<dbReference type="AlphaFoldDB" id="A0A3B0Y3D9"/>
<dbReference type="InterPro" id="IPR007227">
    <property type="entry name" value="Cell_shape_determining_MreD"/>
</dbReference>
<evidence type="ECO:0000313" key="8">
    <source>
        <dbReference type="EMBL" id="VAW75215.1"/>
    </source>
</evidence>
<comment type="subcellular location">
    <subcellularLocation>
        <location evidence="1">Cell membrane</location>
        <topology evidence="1">Multi-pass membrane protein</topology>
    </subcellularLocation>
</comment>
<dbReference type="GO" id="GO:0005886">
    <property type="term" value="C:plasma membrane"/>
    <property type="evidence" value="ECO:0007669"/>
    <property type="project" value="UniProtKB-SubCell"/>
</dbReference>
<keyword evidence="6 7" id="KW-0472">Membrane</keyword>
<keyword evidence="2" id="KW-1003">Cell membrane</keyword>
<keyword evidence="5 7" id="KW-1133">Transmembrane helix</keyword>
<organism evidence="8">
    <name type="scientific">hydrothermal vent metagenome</name>
    <dbReference type="NCBI Taxonomy" id="652676"/>
    <lineage>
        <taxon>unclassified sequences</taxon>
        <taxon>metagenomes</taxon>
        <taxon>ecological metagenomes</taxon>
    </lineage>
</organism>
<dbReference type="PIRSF" id="PIRSF018472">
    <property type="entry name" value="MreD_proteobac"/>
    <property type="match status" value="1"/>
</dbReference>
<dbReference type="InterPro" id="IPR026034">
    <property type="entry name" value="MreD_proteobac"/>
</dbReference>
<accession>A0A3B0Y3D9</accession>
<evidence type="ECO:0000256" key="1">
    <source>
        <dbReference type="ARBA" id="ARBA00004651"/>
    </source>
</evidence>
<evidence type="ECO:0000256" key="2">
    <source>
        <dbReference type="ARBA" id="ARBA00022475"/>
    </source>
</evidence>
<dbReference type="GO" id="GO:0008360">
    <property type="term" value="P:regulation of cell shape"/>
    <property type="evidence" value="ECO:0007669"/>
    <property type="project" value="UniProtKB-KW"/>
</dbReference>
<name>A0A3B0Y3D9_9ZZZZ</name>
<dbReference type="EMBL" id="UOFN01000046">
    <property type="protein sequence ID" value="VAW75215.1"/>
    <property type="molecule type" value="Genomic_DNA"/>
</dbReference>
<dbReference type="PANTHER" id="PTHR37484:SF1">
    <property type="entry name" value="ROD SHAPE-DETERMINING PROTEIN MRED"/>
    <property type="match status" value="1"/>
</dbReference>
<feature type="transmembrane region" description="Helical" evidence="7">
    <location>
        <begin position="60"/>
        <end position="89"/>
    </location>
</feature>